<organism evidence="1">
    <name type="scientific">Johnson-sea-linkia profunda</name>
    <dbReference type="NCBI Taxonomy" id="575876"/>
    <lineage>
        <taxon>Eukaryota</taxon>
        <taxon>Viridiplantae</taxon>
        <taxon>Chlorophyta</taxon>
        <taxon>core chlorophytes</taxon>
        <taxon>Ulvophyceae</taxon>
        <taxon>TCBD clade</taxon>
        <taxon>Bryopsidales</taxon>
        <taxon>Halimedineae</taxon>
        <taxon>Halimedaceae</taxon>
        <taxon>Rhipileae</taxon>
        <taxon>Johnson-sea-linkia</taxon>
    </lineage>
</organism>
<geneLocation type="chloroplast" evidence="1"/>
<proteinExistence type="predicted"/>
<dbReference type="AlphaFoldDB" id="A0A386AXR7"/>
<dbReference type="EMBL" id="MH591089">
    <property type="protein sequence ID" value="AYC64139.1"/>
    <property type="molecule type" value="Genomic_DNA"/>
</dbReference>
<keyword evidence="1" id="KW-0150">Chloroplast</keyword>
<keyword evidence="1" id="KW-0934">Plastid</keyword>
<accession>A0A386AXR7</accession>
<sequence length="102" mass="11770">MNYPQSLNSRSLNFYHSDLQAILNKFLKDHPKIQFQKYIGSKQNVADFLLTDGSTLSVKSNKSQSKICPSKIGQLTKKRFCEEFHLPKNVDLQSSIFKNVFQ</sequence>
<name>A0A386AXR7_9CHLO</name>
<gene>
    <name evidence="1" type="primary">orf102</name>
</gene>
<reference evidence="1" key="1">
    <citation type="submission" date="2018-07" db="EMBL/GenBank/DDBJ databases">
        <authorList>
            <person name="Quirk P.G."/>
            <person name="Krulwich T.A."/>
        </authorList>
    </citation>
    <scope>NUCLEOTIDE SEQUENCE</scope>
</reference>
<reference evidence="1" key="2">
    <citation type="journal article" date="2019" name="Mol. Phylogenet. Evol.">
        <title>Reassessment of the classification of bryopsidales (chlorophyta) based on chloroplast phylogenomic analyses.</title>
        <authorList>
            <person name="Cremen M.C."/>
            <person name="Leliaert F."/>
            <person name="West J."/>
            <person name="Lam D.W."/>
            <person name="Shimada S."/>
            <person name="Lopez-Bautista J.M."/>
            <person name="Verbruggen H."/>
        </authorList>
    </citation>
    <scope>NUCLEOTIDE SEQUENCE</scope>
</reference>
<evidence type="ECO:0000313" key="1">
    <source>
        <dbReference type="EMBL" id="AYC64139.1"/>
    </source>
</evidence>
<protein>
    <submittedName>
        <fullName evidence="1">Uncharacterized protein</fullName>
    </submittedName>
</protein>